<dbReference type="EMBL" id="JAGSOG010000001">
    <property type="protein sequence ID" value="MBR7831668.1"/>
    <property type="molecule type" value="Genomic_DNA"/>
</dbReference>
<comment type="caution">
    <text evidence="3">The sequence shown here is derived from an EMBL/GenBank/DDBJ whole genome shotgun (WGS) entry which is preliminary data.</text>
</comment>
<comment type="similarity">
    <text evidence="1 2">Belongs to the UPF0145 family.</text>
</comment>
<organism evidence="3 4">
    <name type="scientific">Actinospica durhamensis</name>
    <dbReference type="NCBI Taxonomy" id="1508375"/>
    <lineage>
        <taxon>Bacteria</taxon>
        <taxon>Bacillati</taxon>
        <taxon>Actinomycetota</taxon>
        <taxon>Actinomycetes</taxon>
        <taxon>Catenulisporales</taxon>
        <taxon>Actinospicaceae</taxon>
        <taxon>Actinospica</taxon>
    </lineage>
</organism>
<evidence type="ECO:0000256" key="1">
    <source>
        <dbReference type="ARBA" id="ARBA00010751"/>
    </source>
</evidence>
<gene>
    <name evidence="3" type="ORF">KDL01_00255</name>
</gene>
<evidence type="ECO:0000313" key="3">
    <source>
        <dbReference type="EMBL" id="MBR7831668.1"/>
    </source>
</evidence>
<sequence>MAHDASGWTGPQFLVVTTNDVPGFRIEQVLGEVYGVTVRSRNAFSQMGAGFKSMLGGELRGMTKALVDSRNEVMSRMMAEAQSRGANAIIAMRFDTSEMGNVWTEICAYGTAALISPLT</sequence>
<name>A0A941EIY3_9ACTN</name>
<dbReference type="SUPFAM" id="SSF117782">
    <property type="entry name" value="YbjQ-like"/>
    <property type="match status" value="1"/>
</dbReference>
<evidence type="ECO:0000256" key="2">
    <source>
        <dbReference type="HAMAP-Rule" id="MF_00338"/>
    </source>
</evidence>
<dbReference type="Gene3D" id="3.30.110.70">
    <property type="entry name" value="Hypothetical protein apc22750. Chain B"/>
    <property type="match status" value="1"/>
</dbReference>
<dbReference type="AlphaFoldDB" id="A0A941EIY3"/>
<dbReference type="InterPro" id="IPR035439">
    <property type="entry name" value="UPF0145_dom_sf"/>
</dbReference>
<accession>A0A941EIY3</accession>
<dbReference type="PANTHER" id="PTHR34068">
    <property type="entry name" value="UPF0145 PROTEIN YBJQ"/>
    <property type="match status" value="1"/>
</dbReference>
<dbReference type="HAMAP" id="MF_00338">
    <property type="entry name" value="UPF0145"/>
    <property type="match status" value="1"/>
</dbReference>
<reference evidence="3" key="1">
    <citation type="submission" date="2021-04" db="EMBL/GenBank/DDBJ databases">
        <title>Genome based classification of Actinospica acidithermotolerans sp. nov., an actinobacterium isolated from an Indonesian hot spring.</title>
        <authorList>
            <person name="Kusuma A.B."/>
            <person name="Putra K.E."/>
            <person name="Nafisah S."/>
            <person name="Loh J."/>
            <person name="Nouioui I."/>
            <person name="Goodfellow M."/>
        </authorList>
    </citation>
    <scope>NUCLEOTIDE SEQUENCE</scope>
    <source>
        <strain evidence="3">CSCA 57</strain>
    </source>
</reference>
<dbReference type="Pfam" id="PF01906">
    <property type="entry name" value="YbjQ_1"/>
    <property type="match status" value="1"/>
</dbReference>
<dbReference type="RefSeq" id="WP_212526199.1">
    <property type="nucleotide sequence ID" value="NZ_JAGSOG010000001.1"/>
</dbReference>
<proteinExistence type="inferred from homology"/>
<protein>
    <recommendedName>
        <fullName evidence="2">UPF0145 protein KDL01_00255</fullName>
    </recommendedName>
</protein>
<dbReference type="Proteomes" id="UP000675781">
    <property type="component" value="Unassembled WGS sequence"/>
</dbReference>
<dbReference type="InterPro" id="IPR002765">
    <property type="entry name" value="UPF0145_YbjQ-like"/>
</dbReference>
<evidence type="ECO:0000313" key="4">
    <source>
        <dbReference type="Proteomes" id="UP000675781"/>
    </source>
</evidence>
<dbReference type="PANTHER" id="PTHR34068:SF2">
    <property type="entry name" value="UPF0145 PROTEIN SCO3412"/>
    <property type="match status" value="1"/>
</dbReference>
<keyword evidence="4" id="KW-1185">Reference proteome</keyword>